<dbReference type="EMBL" id="SLXL01000021">
    <property type="protein sequence ID" value="TCP20282.1"/>
    <property type="molecule type" value="Genomic_DNA"/>
</dbReference>
<dbReference type="AlphaFoldDB" id="A0A4R2NGE0"/>
<keyword evidence="2" id="KW-1185">Reference proteome</keyword>
<reference evidence="1 2" key="1">
    <citation type="submission" date="2019-03" db="EMBL/GenBank/DDBJ databases">
        <title>Genomic Encyclopedia of Type Strains, Phase IV (KMG-IV): sequencing the most valuable type-strain genomes for metagenomic binning, comparative biology and taxonomic classification.</title>
        <authorList>
            <person name="Goeker M."/>
        </authorList>
    </citation>
    <scope>NUCLEOTIDE SEQUENCE [LARGE SCALE GENOMIC DNA]</scope>
    <source>
        <strain evidence="1 2">DSM 2781</strain>
    </source>
</reference>
<proteinExistence type="predicted"/>
<evidence type="ECO:0000313" key="2">
    <source>
        <dbReference type="Proteomes" id="UP000295733"/>
    </source>
</evidence>
<accession>A0A4R2NGE0</accession>
<comment type="caution">
    <text evidence="1">The sequence shown here is derived from an EMBL/GenBank/DDBJ whole genome shotgun (WGS) entry which is preliminary data.</text>
</comment>
<gene>
    <name evidence="1" type="ORF">EV656_12116</name>
</gene>
<evidence type="ECO:0000313" key="1">
    <source>
        <dbReference type="EMBL" id="TCP20282.1"/>
    </source>
</evidence>
<organism evidence="1 2">
    <name type="scientific">Rhodovulum adriaticum</name>
    <name type="common">Rhodopseudomonas adriatica</name>
    <dbReference type="NCBI Taxonomy" id="35804"/>
    <lineage>
        <taxon>Bacteria</taxon>
        <taxon>Pseudomonadati</taxon>
        <taxon>Pseudomonadota</taxon>
        <taxon>Alphaproteobacteria</taxon>
        <taxon>Rhodobacterales</taxon>
        <taxon>Paracoccaceae</taxon>
        <taxon>Rhodovulum</taxon>
    </lineage>
</organism>
<sequence length="43" mass="4790">MIGGLNRQVEDLAKIADLEQVFDTWAEKRGMVVSKRKAATDTP</sequence>
<protein>
    <submittedName>
        <fullName evidence="1">Uncharacterized protein</fullName>
    </submittedName>
</protein>
<name>A0A4R2NGE0_RHOAD</name>
<dbReference type="RefSeq" id="WP_274610557.1">
    <property type="nucleotide sequence ID" value="NZ_NRRP01000042.1"/>
</dbReference>
<dbReference type="Proteomes" id="UP000295733">
    <property type="component" value="Unassembled WGS sequence"/>
</dbReference>